<comment type="subcellular location">
    <subcellularLocation>
        <location evidence="1">Cell membrane</location>
        <topology evidence="1">Multi-pass membrane protein</topology>
    </subcellularLocation>
</comment>
<proteinExistence type="inferred from homology"/>
<evidence type="ECO:0000256" key="4">
    <source>
        <dbReference type="ARBA" id="ARBA00022692"/>
    </source>
</evidence>
<keyword evidence="4 7" id="KW-0812">Transmembrane</keyword>
<dbReference type="PANTHER" id="PTHR33884">
    <property type="entry name" value="UPF0410 PROTEIN YMGE"/>
    <property type="match status" value="1"/>
</dbReference>
<dbReference type="Proteomes" id="UP001198571">
    <property type="component" value="Unassembled WGS sequence"/>
</dbReference>
<evidence type="ECO:0000256" key="1">
    <source>
        <dbReference type="ARBA" id="ARBA00004651"/>
    </source>
</evidence>
<dbReference type="InterPro" id="IPR007341">
    <property type="entry name" value="Transgly_assoc"/>
</dbReference>
<dbReference type="PANTHER" id="PTHR33884:SF3">
    <property type="entry name" value="UPF0410 PROTEIN YMGE"/>
    <property type="match status" value="1"/>
</dbReference>
<evidence type="ECO:0000313" key="8">
    <source>
        <dbReference type="EMBL" id="MCB5411219.1"/>
    </source>
</evidence>
<keyword evidence="9" id="KW-1185">Reference proteome</keyword>
<dbReference type="Pfam" id="PF04226">
    <property type="entry name" value="Transgly_assoc"/>
    <property type="match status" value="1"/>
</dbReference>
<reference evidence="8 9" key="1">
    <citation type="submission" date="2020-07" db="EMBL/GenBank/DDBJ databases">
        <title>Pseudogemmobacter sp. nov., isolated from poultry manure in Taiwan.</title>
        <authorList>
            <person name="Lin S.-Y."/>
            <person name="Tang Y.-S."/>
            <person name="Young C.-C."/>
        </authorList>
    </citation>
    <scope>NUCLEOTIDE SEQUENCE [LARGE SCALE GENOMIC DNA]</scope>
    <source>
        <strain evidence="8 9">CC-YST710</strain>
    </source>
</reference>
<dbReference type="EMBL" id="JACDXX010000013">
    <property type="protein sequence ID" value="MCB5411219.1"/>
    <property type="molecule type" value="Genomic_DNA"/>
</dbReference>
<evidence type="ECO:0000256" key="2">
    <source>
        <dbReference type="ARBA" id="ARBA00011006"/>
    </source>
</evidence>
<protein>
    <submittedName>
        <fullName evidence="8">GlsB/YeaQ/YmgE family stress response membrane protein</fullName>
    </submittedName>
</protein>
<organism evidence="8 9">
    <name type="scientific">Pseudogemmobacter faecipullorum</name>
    <dbReference type="NCBI Taxonomy" id="2755041"/>
    <lineage>
        <taxon>Bacteria</taxon>
        <taxon>Pseudomonadati</taxon>
        <taxon>Pseudomonadota</taxon>
        <taxon>Alphaproteobacteria</taxon>
        <taxon>Rhodobacterales</taxon>
        <taxon>Paracoccaceae</taxon>
        <taxon>Pseudogemmobacter</taxon>
    </lineage>
</organism>
<keyword evidence="5 7" id="KW-1133">Transmembrane helix</keyword>
<evidence type="ECO:0000256" key="6">
    <source>
        <dbReference type="ARBA" id="ARBA00023136"/>
    </source>
</evidence>
<dbReference type="RefSeq" id="WP_226936682.1">
    <property type="nucleotide sequence ID" value="NZ_JACDXX010000013.1"/>
</dbReference>
<accession>A0ABS8CPB5</accession>
<keyword evidence="3" id="KW-1003">Cell membrane</keyword>
<feature type="transmembrane region" description="Helical" evidence="7">
    <location>
        <begin position="6"/>
        <end position="24"/>
    </location>
</feature>
<gene>
    <name evidence="8" type="ORF">H0485_14595</name>
</gene>
<name>A0ABS8CPB5_9RHOB</name>
<feature type="transmembrane region" description="Helical" evidence="7">
    <location>
        <begin position="61"/>
        <end position="82"/>
    </location>
</feature>
<comment type="similarity">
    <text evidence="2">Belongs to the UPF0410 family.</text>
</comment>
<comment type="caution">
    <text evidence="8">The sequence shown here is derived from an EMBL/GenBank/DDBJ whole genome shotgun (WGS) entry which is preliminary data.</text>
</comment>
<evidence type="ECO:0000256" key="5">
    <source>
        <dbReference type="ARBA" id="ARBA00022989"/>
    </source>
</evidence>
<sequence length="85" mass="8654">MGIESILILLLVGAIAGWLAGILVKGYGFGLIGNIIVGIIGAFLAGLILPRVGFTLGGNAILASIIYATIGAVILLLIIRVVKRA</sequence>
<evidence type="ECO:0000256" key="7">
    <source>
        <dbReference type="SAM" id="Phobius"/>
    </source>
</evidence>
<keyword evidence="6 7" id="KW-0472">Membrane</keyword>
<evidence type="ECO:0000256" key="3">
    <source>
        <dbReference type="ARBA" id="ARBA00022475"/>
    </source>
</evidence>
<feature type="transmembrane region" description="Helical" evidence="7">
    <location>
        <begin position="31"/>
        <end position="49"/>
    </location>
</feature>
<evidence type="ECO:0000313" key="9">
    <source>
        <dbReference type="Proteomes" id="UP001198571"/>
    </source>
</evidence>